<dbReference type="InterPro" id="IPR007055">
    <property type="entry name" value="BON_dom"/>
</dbReference>
<dbReference type="Gene3D" id="3.30.1340.30">
    <property type="match status" value="1"/>
</dbReference>
<dbReference type="AlphaFoldDB" id="A0A1Z4LTC9"/>
<keyword evidence="1" id="KW-1133">Transmembrane helix</keyword>
<keyword evidence="4" id="KW-1185">Reference proteome</keyword>
<keyword evidence="1" id="KW-0472">Membrane</keyword>
<feature type="domain" description="BON" evidence="2">
    <location>
        <begin position="115"/>
        <end position="156"/>
    </location>
</feature>
<protein>
    <recommendedName>
        <fullName evidence="2">BON domain-containing protein</fullName>
    </recommendedName>
</protein>
<evidence type="ECO:0000313" key="4">
    <source>
        <dbReference type="Proteomes" id="UP000218418"/>
    </source>
</evidence>
<dbReference type="Pfam" id="PF04972">
    <property type="entry name" value="BON"/>
    <property type="match status" value="1"/>
</dbReference>
<dbReference type="Proteomes" id="UP000218418">
    <property type="component" value="Chromosome"/>
</dbReference>
<evidence type="ECO:0000313" key="3">
    <source>
        <dbReference type="EMBL" id="BAY84489.1"/>
    </source>
</evidence>
<sequence length="166" mass="18181">MSLSNLFMTLIVAVAIVGFSLLRRKSFIVETIGFLSLAILAYSFNSLPALATPNLAALGAKDNAIHQQQQTMEEDLKLTPGGSHYSGIEYGTRTAKNERPLSDETIKQSIEPYTNDKLIVSVTNGAVRLSGRVEDKEIARHVVEEIKEIPGVHEITFNLGLENQAL</sequence>
<evidence type="ECO:0000256" key="1">
    <source>
        <dbReference type="SAM" id="Phobius"/>
    </source>
</evidence>
<reference evidence="3 4" key="1">
    <citation type="submission" date="2017-06" db="EMBL/GenBank/DDBJ databases">
        <title>Genome sequencing of cyanobaciteial culture collection at National Institute for Environmental Studies (NIES).</title>
        <authorList>
            <person name="Hirose Y."/>
            <person name="Shimura Y."/>
            <person name="Fujisawa T."/>
            <person name="Nakamura Y."/>
            <person name="Kawachi M."/>
        </authorList>
    </citation>
    <scope>NUCLEOTIDE SEQUENCE [LARGE SCALE GENOMIC DNA]</scope>
    <source>
        <strain evidence="3 4">NIES-267</strain>
    </source>
</reference>
<dbReference type="EMBL" id="AP018227">
    <property type="protein sequence ID" value="BAY84489.1"/>
    <property type="molecule type" value="Genomic_DNA"/>
</dbReference>
<evidence type="ECO:0000259" key="2">
    <source>
        <dbReference type="Pfam" id="PF04972"/>
    </source>
</evidence>
<accession>A0A1Z4LTC9</accession>
<name>A0A1Z4LTC9_9CYAN</name>
<proteinExistence type="predicted"/>
<gene>
    <name evidence="3" type="ORF">NIES267_39850</name>
</gene>
<keyword evidence="1" id="KW-0812">Transmembrane</keyword>
<organism evidence="3 4">
    <name type="scientific">Calothrix parasitica NIES-267</name>
    <dbReference type="NCBI Taxonomy" id="1973488"/>
    <lineage>
        <taxon>Bacteria</taxon>
        <taxon>Bacillati</taxon>
        <taxon>Cyanobacteriota</taxon>
        <taxon>Cyanophyceae</taxon>
        <taxon>Nostocales</taxon>
        <taxon>Calotrichaceae</taxon>
        <taxon>Calothrix</taxon>
    </lineage>
</organism>
<feature type="transmembrane region" description="Helical" evidence="1">
    <location>
        <begin position="27"/>
        <end position="44"/>
    </location>
</feature>
<feature type="transmembrane region" description="Helical" evidence="1">
    <location>
        <begin position="6"/>
        <end position="22"/>
    </location>
</feature>